<evidence type="ECO:0000313" key="2">
    <source>
        <dbReference type="Proteomes" id="UP000504610"/>
    </source>
</evidence>
<accession>A0A6J0L1Q4</accession>
<gene>
    <name evidence="3" type="primary">LOC108825257</name>
</gene>
<dbReference type="KEGG" id="rsz:108825257"/>
<name>A0A6J0L1Q4_RAPSA</name>
<proteinExistence type="predicted"/>
<dbReference type="InterPro" id="IPR044730">
    <property type="entry name" value="RNase_H-like_dom_plant"/>
</dbReference>
<dbReference type="OrthoDB" id="1106285at2759"/>
<organism evidence="2 3">
    <name type="scientific">Raphanus sativus</name>
    <name type="common">Radish</name>
    <name type="synonym">Raphanus raphanistrum var. sativus</name>
    <dbReference type="NCBI Taxonomy" id="3726"/>
    <lineage>
        <taxon>Eukaryota</taxon>
        <taxon>Viridiplantae</taxon>
        <taxon>Streptophyta</taxon>
        <taxon>Embryophyta</taxon>
        <taxon>Tracheophyta</taxon>
        <taxon>Spermatophyta</taxon>
        <taxon>Magnoliopsida</taxon>
        <taxon>eudicotyledons</taxon>
        <taxon>Gunneridae</taxon>
        <taxon>Pentapetalae</taxon>
        <taxon>rosids</taxon>
        <taxon>malvids</taxon>
        <taxon>Brassicales</taxon>
        <taxon>Brassicaceae</taxon>
        <taxon>Brassiceae</taxon>
        <taxon>Raphanus</taxon>
    </lineage>
</organism>
<dbReference type="GO" id="GO:0003676">
    <property type="term" value="F:nucleic acid binding"/>
    <property type="evidence" value="ECO:0007669"/>
    <property type="project" value="InterPro"/>
</dbReference>
<dbReference type="SUPFAM" id="SSF53098">
    <property type="entry name" value="Ribonuclease H-like"/>
    <property type="match status" value="1"/>
</dbReference>
<dbReference type="InterPro" id="IPR052929">
    <property type="entry name" value="RNase_H-like_EbsB-rel"/>
</dbReference>
<dbReference type="GO" id="GO:0004523">
    <property type="term" value="F:RNA-DNA hybrid ribonuclease activity"/>
    <property type="evidence" value="ECO:0007669"/>
    <property type="project" value="InterPro"/>
</dbReference>
<dbReference type="InterPro" id="IPR002156">
    <property type="entry name" value="RNaseH_domain"/>
</dbReference>
<dbReference type="InterPro" id="IPR036397">
    <property type="entry name" value="RNaseH_sf"/>
</dbReference>
<dbReference type="PANTHER" id="PTHR47074">
    <property type="entry name" value="BNAC02G40300D PROTEIN"/>
    <property type="match status" value="1"/>
</dbReference>
<reference evidence="2" key="1">
    <citation type="journal article" date="2019" name="Database">
        <title>The radish genome database (RadishGD): an integrated information resource for radish genomics.</title>
        <authorList>
            <person name="Yu H.J."/>
            <person name="Baek S."/>
            <person name="Lee Y.J."/>
            <person name="Cho A."/>
            <person name="Mun J.H."/>
        </authorList>
    </citation>
    <scope>NUCLEOTIDE SEQUENCE [LARGE SCALE GENOMIC DNA]</scope>
    <source>
        <strain evidence="2">cv. WK10039</strain>
    </source>
</reference>
<dbReference type="PANTHER" id="PTHR47074:SF49">
    <property type="entry name" value="POLYNUCLEOTIDYL TRANSFERASE, RIBONUCLEASE H-LIKE SUPERFAMILY PROTEIN"/>
    <property type="match status" value="1"/>
</dbReference>
<reference evidence="3" key="2">
    <citation type="submission" date="2025-08" db="UniProtKB">
        <authorList>
            <consortium name="RefSeq"/>
        </authorList>
    </citation>
    <scope>IDENTIFICATION</scope>
    <source>
        <tissue evidence="3">Leaf</tissue>
    </source>
</reference>
<sequence>MRDWEKAQSTLVHPQRAHPPQLTIQLSSPTTIRCHTDVAWNKESREAGLAWIFTDGEGREISRGCLHQQHVSSSLVAEALAIREALGHAVALNINIIWIRSDCKGLIQSITTNQ</sequence>
<evidence type="ECO:0000259" key="1">
    <source>
        <dbReference type="Pfam" id="PF13456"/>
    </source>
</evidence>
<dbReference type="Gene3D" id="3.30.420.10">
    <property type="entry name" value="Ribonuclease H-like superfamily/Ribonuclease H"/>
    <property type="match status" value="1"/>
</dbReference>
<dbReference type="AlphaFoldDB" id="A0A6J0L1Q4"/>
<dbReference type="CDD" id="cd06222">
    <property type="entry name" value="RNase_H_like"/>
    <property type="match status" value="1"/>
</dbReference>
<feature type="domain" description="RNase H type-1" evidence="1">
    <location>
        <begin position="36"/>
        <end position="112"/>
    </location>
</feature>
<evidence type="ECO:0000313" key="3">
    <source>
        <dbReference type="RefSeq" id="XP_018454072.1"/>
    </source>
</evidence>
<protein>
    <submittedName>
        <fullName evidence="3">Uncharacterized protein LOC108825257</fullName>
    </submittedName>
</protein>
<dbReference type="GeneID" id="108825257"/>
<dbReference type="Proteomes" id="UP000504610">
    <property type="component" value="Chromosome 9"/>
</dbReference>
<dbReference type="InterPro" id="IPR012337">
    <property type="entry name" value="RNaseH-like_sf"/>
</dbReference>
<dbReference type="Pfam" id="PF13456">
    <property type="entry name" value="RVT_3"/>
    <property type="match status" value="1"/>
</dbReference>
<dbReference type="RefSeq" id="XP_018454072.1">
    <property type="nucleotide sequence ID" value="XM_018598570.1"/>
</dbReference>
<keyword evidence="2" id="KW-1185">Reference proteome</keyword>